<feature type="compositionally biased region" description="Basic and acidic residues" evidence="1">
    <location>
        <begin position="457"/>
        <end position="474"/>
    </location>
</feature>
<feature type="compositionally biased region" description="Basic and acidic residues" evidence="1">
    <location>
        <begin position="332"/>
        <end position="348"/>
    </location>
</feature>
<evidence type="ECO:0000256" key="1">
    <source>
        <dbReference type="SAM" id="MobiDB-lite"/>
    </source>
</evidence>
<gene>
    <name evidence="2" type="ORF">C0Q70_17352</name>
</gene>
<feature type="compositionally biased region" description="Polar residues" evidence="1">
    <location>
        <begin position="433"/>
        <end position="443"/>
    </location>
</feature>
<dbReference type="OrthoDB" id="6131918at2759"/>
<feature type="region of interest" description="Disordered" evidence="1">
    <location>
        <begin position="330"/>
        <end position="378"/>
    </location>
</feature>
<evidence type="ECO:0000313" key="3">
    <source>
        <dbReference type="Proteomes" id="UP000245119"/>
    </source>
</evidence>
<dbReference type="AlphaFoldDB" id="A0A2T7NK60"/>
<name>A0A2T7NK60_POMCA</name>
<comment type="caution">
    <text evidence="2">The sequence shown here is derived from an EMBL/GenBank/DDBJ whole genome shotgun (WGS) entry which is preliminary data.</text>
</comment>
<proteinExistence type="predicted"/>
<dbReference type="Proteomes" id="UP000245119">
    <property type="component" value="Linkage Group LG11"/>
</dbReference>
<organism evidence="2 3">
    <name type="scientific">Pomacea canaliculata</name>
    <name type="common">Golden apple snail</name>
    <dbReference type="NCBI Taxonomy" id="400727"/>
    <lineage>
        <taxon>Eukaryota</taxon>
        <taxon>Metazoa</taxon>
        <taxon>Spiralia</taxon>
        <taxon>Lophotrochozoa</taxon>
        <taxon>Mollusca</taxon>
        <taxon>Gastropoda</taxon>
        <taxon>Caenogastropoda</taxon>
        <taxon>Architaenioglossa</taxon>
        <taxon>Ampullarioidea</taxon>
        <taxon>Ampullariidae</taxon>
        <taxon>Pomacea</taxon>
    </lineage>
</organism>
<sequence length="474" mass="51922">MTSHQKMECGPISESDTISSAYANCLFQPQHLQCLPSRGGVQSMFLQNPEIEGLVELASGISQKAQQATMPSSLHCEFLHTVCPSSLHHPWSQQIASTHSEPMQSIFSHSHLLDVHSNISVETPLAIKEMVPVTARALELMQPAQVLLHLQQQTAHLEALQSTLSQNADVGSWGCLPNEALTHGMSGMEVTSLEGGMMRNVNNLHQPMQHATSLLDAGQYAEVKAQQNLGVQIPDHGSIKDVSDDPKEESCGKHLERGVRTLRKDEDVYPSACYLDDHGAKHQCESNAIVSPVPVASQTQPLPEVCLHASYLQASQLLCELSETVAASKNTPELKSDKAGVAQPDKKGFKGRKSHRQIRNGGMKSGSPVSRAVGERQTHVTVTPCAEISLKASQLLSELSETVAANTKSSRIRPKRKSIDDDDDGRSHEQETSVKTFIQNFPQNKCRDMITDDSEDEKWVQKKDKGSVQKSELK</sequence>
<feature type="region of interest" description="Disordered" evidence="1">
    <location>
        <begin position="403"/>
        <end position="474"/>
    </location>
</feature>
<feature type="compositionally biased region" description="Basic residues" evidence="1">
    <location>
        <begin position="349"/>
        <end position="358"/>
    </location>
</feature>
<accession>A0A2T7NK60</accession>
<keyword evidence="3" id="KW-1185">Reference proteome</keyword>
<reference evidence="2 3" key="1">
    <citation type="submission" date="2018-04" db="EMBL/GenBank/DDBJ databases">
        <title>The genome of golden apple snail Pomacea canaliculata provides insight into stress tolerance and invasive adaptation.</title>
        <authorList>
            <person name="Liu C."/>
            <person name="Liu B."/>
            <person name="Ren Y."/>
            <person name="Zhang Y."/>
            <person name="Wang H."/>
            <person name="Li S."/>
            <person name="Jiang F."/>
            <person name="Yin L."/>
            <person name="Zhang G."/>
            <person name="Qian W."/>
            <person name="Fan W."/>
        </authorList>
    </citation>
    <scope>NUCLEOTIDE SEQUENCE [LARGE SCALE GENOMIC DNA]</scope>
    <source>
        <strain evidence="2">SZHN2017</strain>
        <tissue evidence="2">Muscle</tissue>
    </source>
</reference>
<evidence type="ECO:0000313" key="2">
    <source>
        <dbReference type="EMBL" id="PVD21554.1"/>
    </source>
</evidence>
<dbReference type="EMBL" id="PZQS01000011">
    <property type="protein sequence ID" value="PVD21554.1"/>
    <property type="molecule type" value="Genomic_DNA"/>
</dbReference>
<protein>
    <submittedName>
        <fullName evidence="2">Uncharacterized protein</fullName>
    </submittedName>
</protein>